<dbReference type="GO" id="GO:0016301">
    <property type="term" value="F:kinase activity"/>
    <property type="evidence" value="ECO:0007669"/>
    <property type="project" value="UniProtKB-KW"/>
</dbReference>
<keyword evidence="8" id="KW-1185">Reference proteome</keyword>
<dbReference type="InterPro" id="IPR012363">
    <property type="entry name" value="PduX"/>
</dbReference>
<keyword evidence="1" id="KW-0808">Transferase</keyword>
<dbReference type="InterPro" id="IPR006204">
    <property type="entry name" value="GHMP_kinase_N_dom"/>
</dbReference>
<dbReference type="HOGENOM" id="CLU_056896_0_0_9"/>
<dbReference type="Pfam" id="PF08544">
    <property type="entry name" value="GHMP_kinases_C"/>
    <property type="match status" value="1"/>
</dbReference>
<evidence type="ECO:0000256" key="4">
    <source>
        <dbReference type="ARBA" id="ARBA00022840"/>
    </source>
</evidence>
<keyword evidence="3" id="KW-0418">Kinase</keyword>
<organism evidence="7 8">
    <name type="scientific">Clostridium kluyveri (strain ATCC 8527 / DSM 555 / NBRC 12016 / NCIMB 10680 / K1)</name>
    <dbReference type="NCBI Taxonomy" id="431943"/>
    <lineage>
        <taxon>Bacteria</taxon>
        <taxon>Bacillati</taxon>
        <taxon>Bacillota</taxon>
        <taxon>Clostridia</taxon>
        <taxon>Eubacteriales</taxon>
        <taxon>Clostridiaceae</taxon>
        <taxon>Clostridium</taxon>
    </lineage>
</organism>
<name>A5N639_CLOK5</name>
<reference evidence="7 8" key="1">
    <citation type="journal article" date="2008" name="Proc. Natl. Acad. Sci. U.S.A.">
        <title>The genome of Clostridium kluyveri, a strict anaerobe with unique metabolic features.</title>
        <authorList>
            <person name="Seedorf H."/>
            <person name="Fricke W.F."/>
            <person name="Veith B."/>
            <person name="Brueggemann H."/>
            <person name="Liesegang H."/>
            <person name="Strittmatter A."/>
            <person name="Miethke M."/>
            <person name="Buckel W."/>
            <person name="Hinderberger J."/>
            <person name="Li F."/>
            <person name="Hagemeier C."/>
            <person name="Thauer R.K."/>
            <person name="Gottschalk G."/>
        </authorList>
    </citation>
    <scope>NUCLEOTIDE SEQUENCE [LARGE SCALE GENOMIC DNA]</scope>
    <source>
        <strain evidence="8">ATCC 8527 / DSM 555 / NCIMB 10680</strain>
    </source>
</reference>
<keyword evidence="4" id="KW-0067">ATP-binding</keyword>
<evidence type="ECO:0000313" key="7">
    <source>
        <dbReference type="EMBL" id="EDK32770.1"/>
    </source>
</evidence>
<protein>
    <submittedName>
        <fullName evidence="7">PduX-related protein</fullName>
    </submittedName>
</protein>
<gene>
    <name evidence="7" type="ordered locus">CKL_0717</name>
</gene>
<evidence type="ECO:0000313" key="8">
    <source>
        <dbReference type="Proteomes" id="UP000002411"/>
    </source>
</evidence>
<dbReference type="PIRSF" id="PIRSF033887">
    <property type="entry name" value="PduX"/>
    <property type="match status" value="1"/>
</dbReference>
<evidence type="ECO:0000256" key="1">
    <source>
        <dbReference type="ARBA" id="ARBA00022679"/>
    </source>
</evidence>
<accession>A5N639</accession>
<dbReference type="InterPro" id="IPR013750">
    <property type="entry name" value="GHMP_kinase_C_dom"/>
</dbReference>
<dbReference type="RefSeq" id="WP_011989285.1">
    <property type="nucleotide sequence ID" value="NC_009706.1"/>
</dbReference>
<evidence type="ECO:0000259" key="6">
    <source>
        <dbReference type="Pfam" id="PF08544"/>
    </source>
</evidence>
<dbReference type="PANTHER" id="PTHR43527">
    <property type="entry name" value="4-DIPHOSPHOCYTIDYL-2-C-METHYL-D-ERYTHRITOL KINASE, CHLOROPLASTIC"/>
    <property type="match status" value="1"/>
</dbReference>
<dbReference type="KEGG" id="ckl:CKL_0717"/>
<dbReference type="SUPFAM" id="SSF54211">
    <property type="entry name" value="Ribosomal protein S5 domain 2-like"/>
    <property type="match status" value="1"/>
</dbReference>
<evidence type="ECO:0000256" key="3">
    <source>
        <dbReference type="ARBA" id="ARBA00022777"/>
    </source>
</evidence>
<proteinExistence type="predicted"/>
<dbReference type="Pfam" id="PF00288">
    <property type="entry name" value="GHMP_kinases_N"/>
    <property type="match status" value="1"/>
</dbReference>
<dbReference type="PANTHER" id="PTHR43527:SF1">
    <property type="entry name" value="L-THREONINE KINASE"/>
    <property type="match status" value="1"/>
</dbReference>
<dbReference type="Gene3D" id="3.30.230.10">
    <property type="match status" value="1"/>
</dbReference>
<evidence type="ECO:0000256" key="2">
    <source>
        <dbReference type="ARBA" id="ARBA00022741"/>
    </source>
</evidence>
<dbReference type="InterPro" id="IPR014721">
    <property type="entry name" value="Ribsml_uS5_D2-typ_fold_subgr"/>
</dbReference>
<evidence type="ECO:0000259" key="5">
    <source>
        <dbReference type="Pfam" id="PF00288"/>
    </source>
</evidence>
<sequence>MKATASYPGSIGEMIQGNFKGKDVLISCPVNFFTRVTLFESNCPVFKYNYPKSMQFMKNALKRWNYDVYEKNMDMVITSQIPKGKGFASSTADLCATYYALLDLFNRSFNERELIDCCIEVEPTDSIIFHTMTIFDYKRGNFKESIGEYFKFYLIVFEGNRRVDTIEFNRGVTKPSNYVDDLIKIFKNGLKRKDLKDMALASTESILRNESRLKYSILPEIINIKDFTGGLGIIGAHTGDCLAIIYENSQTVDKAIKNIEGILNYKIYKLETIGKEELVQEIGSEYPG</sequence>
<feature type="domain" description="GHMP kinase C-terminal" evidence="6">
    <location>
        <begin position="190"/>
        <end position="258"/>
    </location>
</feature>
<dbReference type="STRING" id="431943.CKL_0717"/>
<dbReference type="eggNOG" id="COG4542">
    <property type="taxonomic scope" value="Bacteria"/>
</dbReference>
<dbReference type="EMBL" id="CP000673">
    <property type="protein sequence ID" value="EDK32770.1"/>
    <property type="molecule type" value="Genomic_DNA"/>
</dbReference>
<dbReference type="InterPro" id="IPR020568">
    <property type="entry name" value="Ribosomal_Su5_D2-typ_SF"/>
</dbReference>
<feature type="domain" description="GHMP kinase N-terminal" evidence="5">
    <location>
        <begin position="60"/>
        <end position="122"/>
    </location>
</feature>
<dbReference type="GO" id="GO:0005524">
    <property type="term" value="F:ATP binding"/>
    <property type="evidence" value="ECO:0007669"/>
    <property type="project" value="UniProtKB-KW"/>
</dbReference>
<dbReference type="Proteomes" id="UP000002411">
    <property type="component" value="Chromosome"/>
</dbReference>
<keyword evidence="2" id="KW-0547">Nucleotide-binding</keyword>
<dbReference type="AlphaFoldDB" id="A5N639"/>